<dbReference type="EMBL" id="SAUZ01000011">
    <property type="protein sequence ID" value="RWR20838.1"/>
    <property type="molecule type" value="Genomic_DNA"/>
</dbReference>
<dbReference type="PROSITE" id="PS51257">
    <property type="entry name" value="PROKAR_LIPOPROTEIN"/>
    <property type="match status" value="1"/>
</dbReference>
<evidence type="ECO:0000313" key="2">
    <source>
        <dbReference type="EMBL" id="RWR20838.1"/>
    </source>
</evidence>
<evidence type="ECO:0000259" key="1">
    <source>
        <dbReference type="Pfam" id="PF08212"/>
    </source>
</evidence>
<dbReference type="SUPFAM" id="SSF50814">
    <property type="entry name" value="Lipocalins"/>
    <property type="match status" value="1"/>
</dbReference>
<dbReference type="Proteomes" id="UP000284476">
    <property type="component" value="Unassembled WGS sequence"/>
</dbReference>
<dbReference type="RefSeq" id="WP_128208870.1">
    <property type="nucleotide sequence ID" value="NZ_JBHRSO010000041.1"/>
</dbReference>
<name>A0A443JJV9_9RHOB</name>
<proteinExistence type="predicted"/>
<dbReference type="InterPro" id="IPR000566">
    <property type="entry name" value="Lipocln_cytosolic_FA-bd_dom"/>
</dbReference>
<protein>
    <submittedName>
        <fullName evidence="2">Lipocalin</fullName>
    </submittedName>
</protein>
<evidence type="ECO:0000313" key="3">
    <source>
        <dbReference type="Proteomes" id="UP000284476"/>
    </source>
</evidence>
<organism evidence="2 3">
    <name type="scientific">Paenirhodobacter populi</name>
    <dbReference type="NCBI Taxonomy" id="2306993"/>
    <lineage>
        <taxon>Bacteria</taxon>
        <taxon>Pseudomonadati</taxon>
        <taxon>Pseudomonadota</taxon>
        <taxon>Alphaproteobacteria</taxon>
        <taxon>Rhodobacterales</taxon>
        <taxon>Rhodobacter group</taxon>
        <taxon>Paenirhodobacter</taxon>
    </lineage>
</organism>
<dbReference type="AlphaFoldDB" id="A0A443JJV9"/>
<accession>A0A443JJV9</accession>
<feature type="domain" description="Lipocalin/cytosolic fatty-acid binding" evidence="1">
    <location>
        <begin position="106"/>
        <end position="165"/>
    </location>
</feature>
<reference evidence="2 3" key="1">
    <citation type="submission" date="2019-01" db="EMBL/GenBank/DDBJ databases">
        <title>Sinorhodobacter populi sp. nov. isolated from the symptomatic bark tissue of Populus euramericana canker.</title>
        <authorList>
            <person name="Xu G."/>
        </authorList>
    </citation>
    <scope>NUCLEOTIDE SEQUENCE [LARGE SCALE GENOMIC DNA]</scope>
    <source>
        <strain evidence="2 3">SK2B-1</strain>
    </source>
</reference>
<dbReference type="InterPro" id="IPR012674">
    <property type="entry name" value="Calycin"/>
</dbReference>
<comment type="caution">
    <text evidence="2">The sequence shown here is derived from an EMBL/GenBank/DDBJ whole genome shotgun (WGS) entry which is preliminary data.</text>
</comment>
<sequence length="166" mass="17843">MRRLIWAAVLALAACGQKPAPEPVALRDPKGWISSAVLFDPARFAGTWYVAASGVPGCAGARQDWVQDGQGWRLSGTDCSGGRAATASGRVALTGPGARFTPDSAFGREPVWVLWMDQDYRVAVLGTPSGYFGMVLSRSLPPRGDLMNAAREVLDFNGYDVRRITR</sequence>
<dbReference type="Gene3D" id="2.40.128.20">
    <property type="match status" value="1"/>
</dbReference>
<dbReference type="Pfam" id="PF08212">
    <property type="entry name" value="Lipocalin_2"/>
    <property type="match status" value="1"/>
</dbReference>
<reference evidence="2 3" key="2">
    <citation type="submission" date="2019-01" db="EMBL/GenBank/DDBJ databases">
        <authorList>
            <person name="Li Y."/>
        </authorList>
    </citation>
    <scope>NUCLEOTIDE SEQUENCE [LARGE SCALE GENOMIC DNA]</scope>
    <source>
        <strain evidence="2 3">SK2B-1</strain>
    </source>
</reference>
<gene>
    <name evidence="2" type="ORF">D2T30_10730</name>
</gene>